<evidence type="ECO:0000313" key="2">
    <source>
        <dbReference type="Proteomes" id="UP000192582"/>
    </source>
</evidence>
<dbReference type="AlphaFoldDB" id="A0A1W1VW43"/>
<keyword evidence="2" id="KW-1185">Reference proteome</keyword>
<evidence type="ECO:0000313" key="1">
    <source>
        <dbReference type="EMBL" id="SMB97589.1"/>
    </source>
</evidence>
<organism evidence="1 2">
    <name type="scientific">Deinococcus hopiensis KR-140</name>
    <dbReference type="NCBI Taxonomy" id="695939"/>
    <lineage>
        <taxon>Bacteria</taxon>
        <taxon>Thermotogati</taxon>
        <taxon>Deinococcota</taxon>
        <taxon>Deinococci</taxon>
        <taxon>Deinococcales</taxon>
        <taxon>Deinococcaceae</taxon>
        <taxon>Deinococcus</taxon>
    </lineage>
</organism>
<accession>A0A1W1VW43</accession>
<reference evidence="1 2" key="1">
    <citation type="submission" date="2017-04" db="EMBL/GenBank/DDBJ databases">
        <authorList>
            <person name="Afonso C.L."/>
            <person name="Miller P.J."/>
            <person name="Scott M.A."/>
            <person name="Spackman E."/>
            <person name="Goraichik I."/>
            <person name="Dimitrov K.M."/>
            <person name="Suarez D.L."/>
            <person name="Swayne D.E."/>
        </authorList>
    </citation>
    <scope>NUCLEOTIDE SEQUENCE [LARGE SCALE GENOMIC DNA]</scope>
    <source>
        <strain evidence="1 2">KR-140</strain>
    </source>
</reference>
<dbReference type="RefSeq" id="WP_139807185.1">
    <property type="nucleotide sequence ID" value="NZ_FWWU01000011.1"/>
</dbReference>
<dbReference type="EMBL" id="FWWU01000011">
    <property type="protein sequence ID" value="SMB97589.1"/>
    <property type="molecule type" value="Genomic_DNA"/>
</dbReference>
<proteinExistence type="predicted"/>
<sequence length="78" mass="8596">MSRSRRSALRRYVVCLVLVQGMDPAERQGYERGYVGDVEVNGLQLYFKVQGEALRVIWLTLNPVGAVAGQQLTTLGAA</sequence>
<gene>
    <name evidence="1" type="ORF">SAMN00790413_06073</name>
</gene>
<protein>
    <submittedName>
        <fullName evidence="1">Uncharacterized protein</fullName>
    </submittedName>
</protein>
<name>A0A1W1VW43_9DEIO</name>
<dbReference type="Proteomes" id="UP000192582">
    <property type="component" value="Unassembled WGS sequence"/>
</dbReference>
<dbReference type="STRING" id="695939.SAMN00790413_06073"/>